<dbReference type="InterPro" id="IPR014059">
    <property type="entry name" value="TraI/TrwC_relax"/>
</dbReference>
<dbReference type="NCBIfam" id="NF041492">
    <property type="entry name" value="MobF"/>
    <property type="match status" value="1"/>
</dbReference>
<sequence length="971" mass="101877">MGESRRRKAIACAGSGVAIGARSSALGSATAGIQASARPAFFTRRPGPGVMVASVSALTSSAQAASYYEADDYYAEGGLSPSQWQGRGAAALGLAGEVDRAQFRALLEGEIAGQQLGTMRGGRREHRPGWDVTLSAPKSVSIMAEVAGDRRLIAAHGAAVQVAMAHVEQHMAATRIREGGQVAREMTGNLAIASFQHHTSRAQDPQLHTHNIVMNATQDADGSWRSLEPRAIYQLQKQVGAIYRQQLAVNVRALGYDIAVGRDSSFEIKGVAGAVIAAFSTRSAEIEARLEERGTSRVAASAAEKQMATLDTRATKVAGNHASLVGAWRETADKAGFGPATRLALIEQAQARAASPAHHADLAIQATMADRTVAQAAAKLGERQSVFSAAALQEEAGRIGLGRVGYAEIAQAVTAAARDGALIDRAFVDRRGAACPGFTTRQNVAIETRMLEIEARGRGGMAPIASPLAAAKAVASAAVRAERAGFAWNAEQRAATQQLLTSTNRVSAVQGYAGTAKTTTVLATFAREAQGRGIAVIALAPTASAAMVLGQALGTRSETVARHLLSPQRADPGQPAAWIVDEASLLSARDTARLLELAEHEHARVVLVGDVQQLGSVEAGAAFAQLQGAGMETARLSEIVRQTNAATKAAVVASIAGDARAALAALDRGGGRIVESADRAERFAAIAAHYGGLDKATQARTLVIEPSREGRDALTADIRAALSRSRALTGPTVAMQSLVNKGLTRVEARDPLAYDQGDVVRFTRDYADKGIVRGEAYRVAAIDLERAAITLQSADGRDVDWRLRQWGAGNSQAFAPQKLDLQVGDRIQFTRNDRETGRINGGRAEVIAVDASARSATVRTAQGRSETLSLDAPRDQHIRHAYVETAFAAQGRTADHVLIHADSKATNLVDQKSFYVGISRARATVTIFTNDRDRLVAAISERAGQVQTAVALVGSAIPAPTAVKAFGAGLG</sequence>
<organism evidence="2 3">
    <name type="scientific">Novosphingobium capsulatum</name>
    <dbReference type="NCBI Taxonomy" id="13688"/>
    <lineage>
        <taxon>Bacteria</taxon>
        <taxon>Pseudomonadati</taxon>
        <taxon>Pseudomonadota</taxon>
        <taxon>Alphaproteobacteria</taxon>
        <taxon>Sphingomonadales</taxon>
        <taxon>Sphingomonadaceae</taxon>
        <taxon>Novosphingobium</taxon>
    </lineage>
</organism>
<dbReference type="SUPFAM" id="SSF52540">
    <property type="entry name" value="P-loop containing nucleoside triphosphate hydrolases"/>
    <property type="match status" value="2"/>
</dbReference>
<dbReference type="Gene3D" id="2.30.30.940">
    <property type="match status" value="1"/>
</dbReference>
<evidence type="ECO:0000313" key="3">
    <source>
        <dbReference type="Proteomes" id="UP001184150"/>
    </source>
</evidence>
<dbReference type="SUPFAM" id="SSF55464">
    <property type="entry name" value="Origin of replication-binding domain, RBD-like"/>
    <property type="match status" value="1"/>
</dbReference>
<evidence type="ECO:0000259" key="1">
    <source>
        <dbReference type="Pfam" id="PF08751"/>
    </source>
</evidence>
<dbReference type="EMBL" id="JAVDRD010000007">
    <property type="protein sequence ID" value="MDR6511918.1"/>
    <property type="molecule type" value="Genomic_DNA"/>
</dbReference>
<reference evidence="2 3" key="1">
    <citation type="submission" date="2023-07" db="EMBL/GenBank/DDBJ databases">
        <title>Sorghum-associated microbial communities from plants grown in Nebraska, USA.</title>
        <authorList>
            <person name="Schachtman D."/>
        </authorList>
    </citation>
    <scope>NUCLEOTIDE SEQUENCE [LARGE SCALE GENOMIC DNA]</scope>
    <source>
        <strain evidence="2 3">DS1027</strain>
    </source>
</reference>
<evidence type="ECO:0000313" key="2">
    <source>
        <dbReference type="EMBL" id="MDR6511918.1"/>
    </source>
</evidence>
<name>A0ABU1MP50_9SPHN</name>
<dbReference type="CDD" id="cd17933">
    <property type="entry name" value="DEXSc_RecD-like"/>
    <property type="match status" value="1"/>
</dbReference>
<protein>
    <submittedName>
        <fullName evidence="2">Conjugative relaxase-like TrwC/TraI family protein</fullName>
    </submittedName>
</protein>
<keyword evidence="3" id="KW-1185">Reference proteome</keyword>
<accession>A0ABU1MP50</accession>
<feature type="domain" description="TrwC relaxase" evidence="1">
    <location>
        <begin position="62"/>
        <end position="334"/>
    </location>
</feature>
<dbReference type="InterPro" id="IPR014862">
    <property type="entry name" value="TrwC"/>
</dbReference>
<dbReference type="Gene3D" id="3.40.50.300">
    <property type="entry name" value="P-loop containing nucleotide triphosphate hydrolases"/>
    <property type="match status" value="2"/>
</dbReference>
<dbReference type="Pfam" id="PF08751">
    <property type="entry name" value="TrwC"/>
    <property type="match status" value="1"/>
</dbReference>
<comment type="caution">
    <text evidence="2">The sequence shown here is derived from an EMBL/GenBank/DDBJ whole genome shotgun (WGS) entry which is preliminary data.</text>
</comment>
<proteinExistence type="predicted"/>
<dbReference type="Pfam" id="PF13604">
    <property type="entry name" value="AAA_30"/>
    <property type="match status" value="1"/>
</dbReference>
<dbReference type="InterPro" id="IPR027417">
    <property type="entry name" value="P-loop_NTPase"/>
</dbReference>
<dbReference type="Proteomes" id="UP001184150">
    <property type="component" value="Unassembled WGS sequence"/>
</dbReference>
<gene>
    <name evidence="2" type="ORF">J2792_002801</name>
</gene>
<dbReference type="NCBIfam" id="TIGR02686">
    <property type="entry name" value="relax_trwC"/>
    <property type="match status" value="1"/>
</dbReference>